<dbReference type="InterPro" id="IPR017850">
    <property type="entry name" value="Alkaline_phosphatase_core_sf"/>
</dbReference>
<evidence type="ECO:0000256" key="2">
    <source>
        <dbReference type="ARBA" id="ARBA00004936"/>
    </source>
</evidence>
<dbReference type="InterPro" id="IPR050448">
    <property type="entry name" value="OpgB/LTA_synthase_biosynth"/>
</dbReference>
<dbReference type="SUPFAM" id="SSF53649">
    <property type="entry name" value="Alkaline phosphatase-like"/>
    <property type="match status" value="1"/>
</dbReference>
<feature type="binding site" evidence="10">
    <location>
        <position position="384"/>
    </location>
    <ligand>
        <name>substrate</name>
    </ligand>
</feature>
<feature type="transmembrane region" description="Helical" evidence="12">
    <location>
        <begin position="21"/>
        <end position="39"/>
    </location>
</feature>
<feature type="transmembrane region" description="Helical" evidence="12">
    <location>
        <begin position="136"/>
        <end position="154"/>
    </location>
</feature>
<evidence type="ECO:0000256" key="11">
    <source>
        <dbReference type="PIRSR" id="PIRSR005091-3"/>
    </source>
</evidence>
<keyword evidence="7 8" id="KW-0472">Membrane</keyword>
<reference evidence="15" key="1">
    <citation type="submission" date="2018-11" db="EMBL/GenBank/DDBJ databases">
        <title>Complete genome sequence of Paenibacillus sp. ML311-T8.</title>
        <authorList>
            <person name="Nam Y.-D."/>
            <person name="Kang J."/>
            <person name="Chung W.-H."/>
            <person name="Park Y.S."/>
        </authorList>
    </citation>
    <scope>NUCLEOTIDE SEQUENCE [LARGE SCALE GENOMIC DNA]</scope>
    <source>
        <strain evidence="15">ML311-T8</strain>
    </source>
</reference>
<dbReference type="EMBL" id="CP034235">
    <property type="protein sequence ID" value="QGR00152.1"/>
    <property type="molecule type" value="Genomic_DNA"/>
</dbReference>
<dbReference type="GO" id="GO:0005886">
    <property type="term" value="C:plasma membrane"/>
    <property type="evidence" value="ECO:0007669"/>
    <property type="project" value="UniProtKB-SubCell"/>
</dbReference>
<protein>
    <submittedName>
        <fullName evidence="14">LTA synthase family protein</fullName>
    </submittedName>
</protein>
<dbReference type="Pfam" id="PF00884">
    <property type="entry name" value="Sulfatase"/>
    <property type="match status" value="1"/>
</dbReference>
<keyword evidence="15" id="KW-1185">Reference proteome</keyword>
<accession>A0A6B8RUP7</accession>
<evidence type="ECO:0000256" key="10">
    <source>
        <dbReference type="PIRSR" id="PIRSR005091-2"/>
    </source>
</evidence>
<keyword evidence="4 8" id="KW-1003">Cell membrane</keyword>
<dbReference type="GO" id="GO:0046872">
    <property type="term" value="F:metal ion binding"/>
    <property type="evidence" value="ECO:0007669"/>
    <property type="project" value="UniProtKB-KW"/>
</dbReference>
<feature type="active site" evidence="9">
    <location>
        <position position="268"/>
    </location>
</feature>
<dbReference type="InterPro" id="IPR000917">
    <property type="entry name" value="Sulfatase_N"/>
</dbReference>
<evidence type="ECO:0000256" key="3">
    <source>
        <dbReference type="ARBA" id="ARBA00009983"/>
    </source>
</evidence>
<dbReference type="AlphaFoldDB" id="A0A6B8RUP7"/>
<proteinExistence type="inferred from homology"/>
<keyword evidence="10" id="KW-0479">Metal-binding</keyword>
<dbReference type="KEGG" id="ppsc:EHS13_18535"/>
<name>A0A6B8RUP7_9BACL</name>
<evidence type="ECO:0000256" key="8">
    <source>
        <dbReference type="PIRNR" id="PIRNR005091"/>
    </source>
</evidence>
<comment type="subcellular location">
    <subcellularLocation>
        <location evidence="1">Cell membrane</location>
        <topology evidence="1">Multi-pass membrane protein</topology>
    </subcellularLocation>
</comment>
<evidence type="ECO:0000313" key="15">
    <source>
        <dbReference type="Proteomes" id="UP000426246"/>
    </source>
</evidence>
<dbReference type="PANTHER" id="PTHR47371">
    <property type="entry name" value="LIPOTEICHOIC ACID SYNTHASE"/>
    <property type="match status" value="1"/>
</dbReference>
<feature type="binding site" evidence="11">
    <location>
        <position position="268"/>
    </location>
    <ligand>
        <name>Mn(2+)</name>
        <dbReference type="ChEBI" id="CHEBI:29035"/>
    </ligand>
</feature>
<evidence type="ECO:0000256" key="9">
    <source>
        <dbReference type="PIRSR" id="PIRSR005091-1"/>
    </source>
</evidence>
<feature type="binding site" evidence="11">
    <location>
        <position position="444"/>
    </location>
    <ligand>
        <name>Mn(2+)</name>
        <dbReference type="ChEBI" id="CHEBI:29035"/>
    </ligand>
</feature>
<evidence type="ECO:0000256" key="5">
    <source>
        <dbReference type="ARBA" id="ARBA00022692"/>
    </source>
</evidence>
<dbReference type="OrthoDB" id="5901192at2"/>
<comment type="pathway">
    <text evidence="2">Cell wall biogenesis; lipoteichoic acid biosynthesis.</text>
</comment>
<feature type="binding site" evidence="11">
    <location>
        <position position="226"/>
    </location>
    <ligand>
        <name>Mn(2+)</name>
        <dbReference type="ChEBI" id="CHEBI:29035"/>
    </ligand>
</feature>
<dbReference type="PIRSF" id="PIRSF005091">
    <property type="entry name" value="Mmb_sulf_HI1246"/>
    <property type="match status" value="1"/>
</dbReference>
<evidence type="ECO:0000259" key="13">
    <source>
        <dbReference type="Pfam" id="PF00884"/>
    </source>
</evidence>
<comment type="similarity">
    <text evidence="3 8">Belongs to the LTA synthase family.</text>
</comment>
<feature type="domain" description="Sulfatase N-terminal" evidence="13">
    <location>
        <begin position="218"/>
        <end position="511"/>
    </location>
</feature>
<dbReference type="InterPro" id="IPR012160">
    <property type="entry name" value="LtaS-like"/>
</dbReference>
<keyword evidence="10" id="KW-0464">Manganese</keyword>
<evidence type="ECO:0000313" key="14">
    <source>
        <dbReference type="EMBL" id="QGR00152.1"/>
    </source>
</evidence>
<dbReference type="PANTHER" id="PTHR47371:SF3">
    <property type="entry name" value="PHOSPHOGLYCEROL TRANSFERASE I"/>
    <property type="match status" value="1"/>
</dbReference>
<dbReference type="Gene3D" id="3.40.720.10">
    <property type="entry name" value="Alkaline Phosphatase, subunit A"/>
    <property type="match status" value="1"/>
</dbReference>
<dbReference type="CDD" id="cd16015">
    <property type="entry name" value="LTA_synthase"/>
    <property type="match status" value="1"/>
</dbReference>
<dbReference type="Proteomes" id="UP000426246">
    <property type="component" value="Chromosome"/>
</dbReference>
<gene>
    <name evidence="14" type="ORF">EHS13_18535</name>
</gene>
<feature type="binding site" evidence="11">
    <location>
        <position position="445"/>
    </location>
    <ligand>
        <name>Mn(2+)</name>
        <dbReference type="ChEBI" id="CHEBI:29035"/>
    </ligand>
</feature>
<evidence type="ECO:0000256" key="7">
    <source>
        <dbReference type="ARBA" id="ARBA00023136"/>
    </source>
</evidence>
<evidence type="ECO:0000256" key="1">
    <source>
        <dbReference type="ARBA" id="ARBA00004651"/>
    </source>
</evidence>
<evidence type="ECO:0000256" key="12">
    <source>
        <dbReference type="SAM" id="Phobius"/>
    </source>
</evidence>
<keyword evidence="6 12" id="KW-1133">Transmembrane helix</keyword>
<dbReference type="Gene3D" id="3.30.1120.170">
    <property type="match status" value="1"/>
</dbReference>
<organism evidence="14 15">
    <name type="scientific">Paenibacillus psychroresistens</name>
    <dbReference type="NCBI Taxonomy" id="1778678"/>
    <lineage>
        <taxon>Bacteria</taxon>
        <taxon>Bacillati</taxon>
        <taxon>Bacillota</taxon>
        <taxon>Bacilli</taxon>
        <taxon>Bacillales</taxon>
        <taxon>Paenibacillaceae</taxon>
        <taxon>Paenibacillus</taxon>
    </lineage>
</organism>
<keyword evidence="5 12" id="KW-0812">Transmembrane</keyword>
<sequence>MLIKIILLRVFLFEEISLKGLGFDLAFILVLASLIELIVPKKLTQGFYWSINLILSIICFIAVVYFEYFGSIIIYTSIFQAKQAGDVSASIKALIKPQDFLFFTDFIVAFLFYLVSKKLTKLKKPLLRPLFVQNKTWFVLAVVCISFTILSNKMDKDFTNELVRADQLGVLNYELNTFLLRNQNSFTDLTEAKTAIAEAQAETVTESTDKLFGTQKGKNLIVIQLEAFQNFPINLSLNNTEVTPVLNNLAKDGYYFPHIFQQIGQGNTSDAEFMSNTSIYPTGTIAMSTGYGDRDIPSLPKLLEKQGYEADTFHVNDVTFWDRIKLYPALGFTHFFDKPFYKNDNFNTLGASDEELYRVGLEKITAISKQNKPFYAQFITLSSHHPFKIPVENQNKALRDSLTRSQLGDYLLAINYTDYALGVFIDGLKKAGLWENTVLVVYGDHFGLQPKENTNTAEAIYKAIGVKYHPDISRFNIPLFIHAPNLQKGEVINQVGGQMDIMPTISNLLGISLKEENFVHFGQDLMNIKKNVFGMRYYLPTGSFFNDDIMFVPGKGFADGKATSLTTLEPVTDFSMYKDDYDYVLNQMKLSDDYVNMLPKR</sequence>
<evidence type="ECO:0000256" key="4">
    <source>
        <dbReference type="ARBA" id="ARBA00022475"/>
    </source>
</evidence>
<feature type="transmembrane region" description="Helical" evidence="12">
    <location>
        <begin position="51"/>
        <end position="79"/>
    </location>
</feature>
<feature type="transmembrane region" description="Helical" evidence="12">
    <location>
        <begin position="100"/>
        <end position="116"/>
    </location>
</feature>
<evidence type="ECO:0000256" key="6">
    <source>
        <dbReference type="ARBA" id="ARBA00022989"/>
    </source>
</evidence>